<keyword evidence="2" id="KW-0472">Membrane</keyword>
<dbReference type="PANTHER" id="PTHR24373">
    <property type="entry name" value="SLIT RELATED LEUCINE-RICH REPEAT NEURONAL PROTEIN"/>
    <property type="match status" value="1"/>
</dbReference>
<dbReference type="Proteomes" id="UP000695000">
    <property type="component" value="Unplaced"/>
</dbReference>
<dbReference type="InterPro" id="IPR050328">
    <property type="entry name" value="Dev_Immune_Receptor"/>
</dbReference>
<keyword evidence="4" id="KW-1185">Reference proteome</keyword>
<gene>
    <name evidence="5" type="primary">LOC108561589</name>
</gene>
<organism evidence="4 5">
    <name type="scientific">Nicrophorus vespilloides</name>
    <name type="common">Boreal carrion beetle</name>
    <dbReference type="NCBI Taxonomy" id="110193"/>
    <lineage>
        <taxon>Eukaryota</taxon>
        <taxon>Metazoa</taxon>
        <taxon>Ecdysozoa</taxon>
        <taxon>Arthropoda</taxon>
        <taxon>Hexapoda</taxon>
        <taxon>Insecta</taxon>
        <taxon>Pterygota</taxon>
        <taxon>Neoptera</taxon>
        <taxon>Endopterygota</taxon>
        <taxon>Coleoptera</taxon>
        <taxon>Polyphaga</taxon>
        <taxon>Staphyliniformia</taxon>
        <taxon>Silphidae</taxon>
        <taxon>Nicrophorinae</taxon>
        <taxon>Nicrophorus</taxon>
    </lineage>
</organism>
<evidence type="ECO:0000256" key="3">
    <source>
        <dbReference type="SAM" id="SignalP"/>
    </source>
</evidence>
<protein>
    <submittedName>
        <fullName evidence="5">Leucine-rich repeat-containing protein let-4-like isoform X2</fullName>
    </submittedName>
</protein>
<dbReference type="RefSeq" id="XP_017775086.1">
    <property type="nucleotide sequence ID" value="XM_017919597.1"/>
</dbReference>
<dbReference type="SUPFAM" id="SSF52058">
    <property type="entry name" value="L domain-like"/>
    <property type="match status" value="1"/>
</dbReference>
<keyword evidence="2" id="KW-1133">Transmembrane helix</keyword>
<feature type="signal peptide" evidence="3">
    <location>
        <begin position="1"/>
        <end position="19"/>
    </location>
</feature>
<name>A0ABM1MKI6_NICVS</name>
<dbReference type="Gene3D" id="3.80.10.10">
    <property type="entry name" value="Ribonuclease Inhibitor"/>
    <property type="match status" value="2"/>
</dbReference>
<feature type="chain" id="PRO_5046845552" evidence="3">
    <location>
        <begin position="20"/>
        <end position="381"/>
    </location>
</feature>
<evidence type="ECO:0000256" key="1">
    <source>
        <dbReference type="ARBA" id="ARBA00022729"/>
    </source>
</evidence>
<dbReference type="InterPro" id="IPR001611">
    <property type="entry name" value="Leu-rich_rpt"/>
</dbReference>
<accession>A0ABM1MKI6</accession>
<feature type="transmembrane region" description="Helical" evidence="2">
    <location>
        <begin position="309"/>
        <end position="333"/>
    </location>
</feature>
<sequence length="381" mass="43676">MIILQIIICIIVFLDVTCGMDNVCNSNNCDYIDCNNKNFTMFGDWKCTHIVFLEFIGNNIGASELRKLARYKITYLNLSFNNISNIPNFVFNGTQIDQLFLENNNLSKINADTFHGMAPLKDISLKHNLIKLIDPQSIPKAQIVELSYNKLETINANMFVNISYMNILYLDYNYIKSIDENSFKGFIGFRINLNFNKLRYLCAKSIPAVKIVTLRGNQILVIDRNAFVNITNLYSVDVSLNCIQKRNLLLTEKYIEKDSIQFDNCSSVDIEGNQETNKQITESQCYALDQRTESFTMQPMETDDIHMKFIIYVEIVGILLLIIAIQTVLIIGYRWRVNSISNTVSNDNNGGYIEPTNEYEEINDVVIERESSGYIVPLPAL</sequence>
<dbReference type="PANTHER" id="PTHR24373:SF370">
    <property type="entry name" value="FISH-LIPS, ISOFORM E"/>
    <property type="match status" value="1"/>
</dbReference>
<evidence type="ECO:0000313" key="5">
    <source>
        <dbReference type="RefSeq" id="XP_017775086.1"/>
    </source>
</evidence>
<keyword evidence="1 3" id="KW-0732">Signal</keyword>
<dbReference type="Pfam" id="PF13855">
    <property type="entry name" value="LRR_8"/>
    <property type="match status" value="2"/>
</dbReference>
<dbReference type="InterPro" id="IPR032675">
    <property type="entry name" value="LRR_dom_sf"/>
</dbReference>
<dbReference type="PROSITE" id="PS51450">
    <property type="entry name" value="LRR"/>
    <property type="match status" value="1"/>
</dbReference>
<evidence type="ECO:0000256" key="2">
    <source>
        <dbReference type="SAM" id="Phobius"/>
    </source>
</evidence>
<evidence type="ECO:0000313" key="4">
    <source>
        <dbReference type="Proteomes" id="UP000695000"/>
    </source>
</evidence>
<dbReference type="GeneID" id="108561589"/>
<proteinExistence type="predicted"/>
<reference evidence="5" key="1">
    <citation type="submission" date="2025-08" db="UniProtKB">
        <authorList>
            <consortium name="RefSeq"/>
        </authorList>
    </citation>
    <scope>IDENTIFICATION</scope>
    <source>
        <tissue evidence="5">Whole Larva</tissue>
    </source>
</reference>
<keyword evidence="2" id="KW-0812">Transmembrane</keyword>